<dbReference type="SUPFAM" id="SSF56672">
    <property type="entry name" value="DNA/RNA polymerases"/>
    <property type="match status" value="1"/>
</dbReference>
<evidence type="ECO:0000256" key="15">
    <source>
        <dbReference type="ARBA" id="ARBA00053603"/>
    </source>
</evidence>
<dbReference type="InterPro" id="IPR043502">
    <property type="entry name" value="DNA/RNA_pol_sf"/>
</dbReference>
<dbReference type="Gene3D" id="1.10.150.20">
    <property type="entry name" value="5' to 3' exonuclease, C-terminal subdomain"/>
    <property type="match status" value="2"/>
</dbReference>
<dbReference type="CDD" id="cd06140">
    <property type="entry name" value="DNA_polA_I_Bacillus_like_exo"/>
    <property type="match status" value="1"/>
</dbReference>
<dbReference type="InterPro" id="IPR002298">
    <property type="entry name" value="DNA_polymerase_A"/>
</dbReference>
<dbReference type="CDD" id="cd09859">
    <property type="entry name" value="PIN_53EXO"/>
    <property type="match status" value="1"/>
</dbReference>
<dbReference type="InterPro" id="IPR008918">
    <property type="entry name" value="HhH2"/>
</dbReference>
<dbReference type="FunFam" id="3.40.50.1010:FF:000001">
    <property type="entry name" value="DNA polymerase I"/>
    <property type="match status" value="1"/>
</dbReference>
<dbReference type="SMART" id="SM00482">
    <property type="entry name" value="POLAc"/>
    <property type="match status" value="1"/>
</dbReference>
<dbReference type="Gene3D" id="3.30.70.370">
    <property type="match status" value="1"/>
</dbReference>
<comment type="function">
    <text evidence="15">In addition to polymerase activity, this DNA polymerase exhibits 3'-5' and 5'-3' exonuclease activity.</text>
</comment>
<dbReference type="InterPro" id="IPR029060">
    <property type="entry name" value="PIN-like_dom_sf"/>
</dbReference>
<evidence type="ECO:0000256" key="14">
    <source>
        <dbReference type="ARBA" id="ARBA00049244"/>
    </source>
</evidence>
<comment type="caution">
    <text evidence="21">The sequence shown here is derived from an EMBL/GenBank/DDBJ whole genome shotgun (WGS) entry which is preliminary data.</text>
</comment>
<proteinExistence type="inferred from homology"/>
<dbReference type="SUPFAM" id="SSF88723">
    <property type="entry name" value="PIN domain-like"/>
    <property type="match status" value="1"/>
</dbReference>
<comment type="similarity">
    <text evidence="1 17">Belongs to the DNA polymerase type-A family.</text>
</comment>
<keyword evidence="12 17" id="KW-0238">DNA-binding</keyword>
<dbReference type="InterPro" id="IPR036279">
    <property type="entry name" value="5-3_exonuclease_C_sf"/>
</dbReference>
<evidence type="ECO:0000313" key="21">
    <source>
        <dbReference type="EMBL" id="KKB99902.1"/>
    </source>
</evidence>
<dbReference type="STRING" id="342002.BST15_06115"/>
<keyword evidence="8 17" id="KW-0227">DNA damage</keyword>
<dbReference type="Gene3D" id="3.30.420.10">
    <property type="entry name" value="Ribonuclease H-like superfamily/Ribonuclease H"/>
    <property type="match status" value="1"/>
</dbReference>
<evidence type="ECO:0000259" key="20">
    <source>
        <dbReference type="SMART" id="SM00482"/>
    </source>
</evidence>
<feature type="domain" description="5'-3' exonuclease" evidence="19">
    <location>
        <begin position="14"/>
        <end position="276"/>
    </location>
</feature>
<dbReference type="Proteomes" id="UP000192327">
    <property type="component" value="Unassembled WGS sequence"/>
</dbReference>
<evidence type="ECO:0000256" key="12">
    <source>
        <dbReference type="ARBA" id="ARBA00023125"/>
    </source>
</evidence>
<keyword evidence="13 17" id="KW-0234">DNA repair</keyword>
<dbReference type="SUPFAM" id="SSF53098">
    <property type="entry name" value="Ribonuclease H-like"/>
    <property type="match status" value="1"/>
</dbReference>
<dbReference type="SMART" id="SM00279">
    <property type="entry name" value="HhH2"/>
    <property type="match status" value="1"/>
</dbReference>
<keyword evidence="9" id="KW-0378">Hydrolase</keyword>
<dbReference type="FunFam" id="1.10.150.20:FF:000002">
    <property type="entry name" value="DNA polymerase I"/>
    <property type="match status" value="1"/>
</dbReference>
<evidence type="ECO:0000313" key="23">
    <source>
        <dbReference type="Proteomes" id="UP000034416"/>
    </source>
</evidence>
<dbReference type="EMBL" id="LASW01000022">
    <property type="protein sequence ID" value="KKB99902.1"/>
    <property type="molecule type" value="Genomic_DNA"/>
</dbReference>
<dbReference type="InterPro" id="IPR054690">
    <property type="entry name" value="DNA_polI_exonuclease"/>
</dbReference>
<name>A0A0F5N0W7_9MYCO</name>
<evidence type="ECO:0000313" key="24">
    <source>
        <dbReference type="Proteomes" id="UP000192327"/>
    </source>
</evidence>
<dbReference type="EMBL" id="MVHH01000008">
    <property type="protein sequence ID" value="ORA00038.1"/>
    <property type="molecule type" value="Genomic_DNA"/>
</dbReference>
<reference evidence="21" key="2">
    <citation type="submission" date="2015-04" db="EMBL/GenBank/DDBJ databases">
        <title>Genome sequence of Mycobacterium arupense strain GUC1.</title>
        <authorList>
            <person name="Greninger A.L."/>
            <person name="Cunningham G."/>
            <person name="Chiu C.Y."/>
            <person name="Miller S."/>
        </authorList>
    </citation>
    <scope>NUCLEOTIDE SEQUENCE</scope>
    <source>
        <strain evidence="21">GUC1</strain>
    </source>
</reference>
<dbReference type="PANTHER" id="PTHR10133:SF27">
    <property type="entry name" value="DNA POLYMERASE NU"/>
    <property type="match status" value="1"/>
</dbReference>
<dbReference type="Gene3D" id="1.20.1060.10">
    <property type="entry name" value="Taq DNA Polymerase, Chain T, domain 4"/>
    <property type="match status" value="1"/>
</dbReference>
<keyword evidence="5 17" id="KW-0548">Nucleotidyltransferase</keyword>
<dbReference type="AlphaFoldDB" id="A0A0F5N0W7"/>
<evidence type="ECO:0000256" key="6">
    <source>
        <dbReference type="ARBA" id="ARBA00022705"/>
    </source>
</evidence>
<dbReference type="PRINTS" id="PR00868">
    <property type="entry name" value="DNAPOLI"/>
</dbReference>
<dbReference type="InterPro" id="IPR001098">
    <property type="entry name" value="DNA-dir_DNA_pol_A_palm_dom"/>
</dbReference>
<dbReference type="GO" id="GO:0006261">
    <property type="term" value="P:DNA-templated DNA replication"/>
    <property type="evidence" value="ECO:0007669"/>
    <property type="project" value="UniProtKB-UniRule"/>
</dbReference>
<dbReference type="Gene3D" id="3.40.50.1010">
    <property type="entry name" value="5'-nuclease"/>
    <property type="match status" value="1"/>
</dbReference>
<dbReference type="InterPro" id="IPR019760">
    <property type="entry name" value="DNA-dir_DNA_pol_A_CS"/>
</dbReference>
<keyword evidence="6 17" id="KW-0235">DNA replication</keyword>
<evidence type="ECO:0000256" key="9">
    <source>
        <dbReference type="ARBA" id="ARBA00022801"/>
    </source>
</evidence>
<keyword evidence="11 17" id="KW-0239">DNA-directed DNA polymerase</keyword>
<keyword evidence="7" id="KW-0540">Nuclease</keyword>
<reference evidence="23" key="1">
    <citation type="submission" date="2015-04" db="EMBL/GenBank/DDBJ databases">
        <title>Genome sequence of Mycobacterium arupense GUC1.</title>
        <authorList>
            <person name="Greninger A.L."/>
            <person name="Cunningham G."/>
            <person name="Chiu C.Y."/>
            <person name="Miller S."/>
        </authorList>
    </citation>
    <scope>NUCLEOTIDE SEQUENCE [LARGE SCALE GENOMIC DNA]</scope>
    <source>
        <strain evidence="23">GUC1</strain>
    </source>
</reference>
<evidence type="ECO:0000256" key="3">
    <source>
        <dbReference type="ARBA" id="ARBA00020311"/>
    </source>
</evidence>
<dbReference type="InterPro" id="IPR020045">
    <property type="entry name" value="DNA_polI_H3TH"/>
</dbReference>
<dbReference type="CDD" id="cd09898">
    <property type="entry name" value="H3TH_53EXO"/>
    <property type="match status" value="1"/>
</dbReference>
<dbReference type="SMART" id="SM00474">
    <property type="entry name" value="35EXOc"/>
    <property type="match status" value="1"/>
</dbReference>
<dbReference type="Pfam" id="PF01367">
    <property type="entry name" value="5_3_exonuc"/>
    <property type="match status" value="1"/>
</dbReference>
<dbReference type="Pfam" id="PF22619">
    <property type="entry name" value="DNA_polI_exo1"/>
    <property type="match status" value="1"/>
</dbReference>
<dbReference type="GO" id="GO:0008408">
    <property type="term" value="F:3'-5' exonuclease activity"/>
    <property type="evidence" value="ECO:0007669"/>
    <property type="project" value="InterPro"/>
</dbReference>
<dbReference type="PATRIC" id="fig|342002.3.peg.1839"/>
<dbReference type="InterPro" id="IPR012337">
    <property type="entry name" value="RNaseH-like_sf"/>
</dbReference>
<dbReference type="GO" id="GO:0008409">
    <property type="term" value="F:5'-3' exonuclease activity"/>
    <property type="evidence" value="ECO:0007669"/>
    <property type="project" value="InterPro"/>
</dbReference>
<evidence type="ECO:0000259" key="19">
    <source>
        <dbReference type="SMART" id="SM00475"/>
    </source>
</evidence>
<evidence type="ECO:0000256" key="7">
    <source>
        <dbReference type="ARBA" id="ARBA00022722"/>
    </source>
</evidence>
<dbReference type="GO" id="GO:0003677">
    <property type="term" value="F:DNA binding"/>
    <property type="evidence" value="ECO:0007669"/>
    <property type="project" value="UniProtKB-UniRule"/>
</dbReference>
<dbReference type="PANTHER" id="PTHR10133">
    <property type="entry name" value="DNA POLYMERASE I"/>
    <property type="match status" value="1"/>
</dbReference>
<dbReference type="FunFam" id="1.10.150.20:FF:000003">
    <property type="entry name" value="DNA polymerase I"/>
    <property type="match status" value="1"/>
</dbReference>
<dbReference type="CDD" id="cd08637">
    <property type="entry name" value="DNA_pol_A_pol_I_C"/>
    <property type="match status" value="1"/>
</dbReference>
<dbReference type="SMART" id="SM00475">
    <property type="entry name" value="53EXOc"/>
    <property type="match status" value="1"/>
</dbReference>
<protein>
    <recommendedName>
        <fullName evidence="3 16">DNA polymerase I</fullName>
        <ecNumber evidence="2 16">2.7.7.7</ecNumber>
    </recommendedName>
</protein>
<evidence type="ECO:0000313" key="22">
    <source>
        <dbReference type="EMBL" id="ORA00038.1"/>
    </source>
</evidence>
<feature type="domain" description="3'-5' exonuclease" evidence="18">
    <location>
        <begin position="320"/>
        <end position="497"/>
    </location>
</feature>
<dbReference type="GO" id="GO:0006302">
    <property type="term" value="P:double-strand break repair"/>
    <property type="evidence" value="ECO:0007669"/>
    <property type="project" value="TreeGrafter"/>
</dbReference>
<dbReference type="Pfam" id="PF00476">
    <property type="entry name" value="DNA_pol_A"/>
    <property type="match status" value="1"/>
</dbReference>
<evidence type="ECO:0000256" key="4">
    <source>
        <dbReference type="ARBA" id="ARBA00022679"/>
    </source>
</evidence>
<sequence>MSAAVPRVVPVSQTKPTLLLLDGNSLAYRAFYALPAENFKTRSGLTTNAVYGFTAMLINLLRDEAPTHVAAAFDVSRQTFRSERFPEYKATRSSTPDEFRGQIDITKEVLAALGITTLSEPGFEADDLIATLATQADAEGYRVLVVTGDRDALQLVNENVTVLYPRKGVSDLTRFTPDAVVEKYGLTPAQYPDFAALRGDPSDNLPGIPGVGEKTASKWITEYGSLQGLVDHVDTVKGKVGDALRANLSTVILNRELTDLVRNVPLAQTPDTLRLVPWDREQIHQLFDDLEFRVLRDRLFETLSTAGGTVAEAEEGFEVRGGALEPGTVAAWLTEHASDGRRTGLAVIGTHRSFDSDATALALASADGEGGYVDTAALTADDEAALGAWLADPTKPKALHEAKLAIHDLAGRGWALDGVTSDTALAAYLVRPGQRSFSLDDLSVRYLRRELRAESAEQQQLSLLDDTEGVDDQAVQTAILRARAVNDLADALDLELDRIDSAGLLADIELPLQRVLAELEDAGIGVDLAHLNQLQSRFGDQIRDAAEAAYAVIGKQINLGSPKQLQVVLFDELGMPKTKKTKTGYTTDADALQTLFDKTGHPFLEHLLTHRDVTRLKVTVDGLLKSVASDGRIHTTLNQTIAATGRLSSTEPNLQNIPIRTDAGRQIRDAFVVGSGGGQDYVELMTVDYSQIEMRIMAHLSADAGLIEAFNTGEDLHSFVGSRAFSVPIDEVTPDMRRRVKAMSYGLAYGLSAYGLASQLKISTEEAKEQMDAYFDRFGRVRDYLHEVVEQARKDGYTSTVLGRRRYLPELDSSNRQVRESAERAALNAPIQGSAADIIKVAMINVDTALKASELRSRMLLQVHDELLFEVADGEREALEALVRDKMGSAYPLSVPLEVAVGYGRSWDAAAH</sequence>
<accession>A0A0F5N0W7</accession>
<gene>
    <name evidence="17" type="primary">polA</name>
    <name evidence="22" type="ORF">BST15_06115</name>
    <name evidence="21" type="ORF">WR43_07440</name>
</gene>
<evidence type="ECO:0000256" key="2">
    <source>
        <dbReference type="ARBA" id="ARBA00012417"/>
    </source>
</evidence>
<feature type="domain" description="DNA-directed DNA polymerase family A palm" evidence="20">
    <location>
        <begin position="664"/>
        <end position="875"/>
    </location>
</feature>
<dbReference type="NCBIfam" id="TIGR00593">
    <property type="entry name" value="pola"/>
    <property type="match status" value="1"/>
</dbReference>
<dbReference type="InterPro" id="IPR020046">
    <property type="entry name" value="5-3_exonucl_a-hlix_arch_N"/>
</dbReference>
<evidence type="ECO:0000256" key="5">
    <source>
        <dbReference type="ARBA" id="ARBA00022695"/>
    </source>
</evidence>
<evidence type="ECO:0000256" key="1">
    <source>
        <dbReference type="ARBA" id="ARBA00007705"/>
    </source>
</evidence>
<dbReference type="EC" id="2.7.7.7" evidence="2 16"/>
<organism evidence="21 23">
    <name type="scientific">Mycolicibacter arupensis</name>
    <dbReference type="NCBI Taxonomy" id="342002"/>
    <lineage>
        <taxon>Bacteria</taxon>
        <taxon>Bacillati</taxon>
        <taxon>Actinomycetota</taxon>
        <taxon>Actinomycetes</taxon>
        <taxon>Mycobacteriales</taxon>
        <taxon>Mycobacteriaceae</taxon>
        <taxon>Mycolicibacter</taxon>
    </lineage>
</organism>
<evidence type="ECO:0000256" key="17">
    <source>
        <dbReference type="RuleBase" id="RU004460"/>
    </source>
</evidence>
<evidence type="ECO:0000256" key="13">
    <source>
        <dbReference type="ARBA" id="ARBA00023204"/>
    </source>
</evidence>
<dbReference type="InterPro" id="IPR002421">
    <property type="entry name" value="5-3_exonuclease"/>
</dbReference>
<dbReference type="FunFam" id="1.20.1060.10:FF:000001">
    <property type="entry name" value="DNA polymerase I"/>
    <property type="match status" value="1"/>
</dbReference>
<comment type="catalytic activity">
    <reaction evidence="14 17">
        <text>DNA(n) + a 2'-deoxyribonucleoside 5'-triphosphate = DNA(n+1) + diphosphate</text>
        <dbReference type="Rhea" id="RHEA:22508"/>
        <dbReference type="Rhea" id="RHEA-COMP:17339"/>
        <dbReference type="Rhea" id="RHEA-COMP:17340"/>
        <dbReference type="ChEBI" id="CHEBI:33019"/>
        <dbReference type="ChEBI" id="CHEBI:61560"/>
        <dbReference type="ChEBI" id="CHEBI:173112"/>
        <dbReference type="EC" id="2.7.7.7"/>
    </reaction>
</comment>
<evidence type="ECO:0000256" key="11">
    <source>
        <dbReference type="ARBA" id="ARBA00022932"/>
    </source>
</evidence>
<dbReference type="InterPro" id="IPR036397">
    <property type="entry name" value="RNaseH_sf"/>
</dbReference>
<dbReference type="NCBIfam" id="NF004397">
    <property type="entry name" value="PRK05755.1"/>
    <property type="match status" value="1"/>
</dbReference>
<evidence type="ECO:0000259" key="18">
    <source>
        <dbReference type="SMART" id="SM00474"/>
    </source>
</evidence>
<dbReference type="PROSITE" id="PS00447">
    <property type="entry name" value="DNA_POLYMERASE_A"/>
    <property type="match status" value="1"/>
</dbReference>
<dbReference type="GO" id="GO:0003887">
    <property type="term" value="F:DNA-directed DNA polymerase activity"/>
    <property type="evidence" value="ECO:0007669"/>
    <property type="project" value="UniProtKB-UniRule"/>
</dbReference>
<keyword evidence="10" id="KW-0269">Exonuclease</keyword>
<dbReference type="OrthoDB" id="9806424at2"/>
<keyword evidence="4 17" id="KW-0808">Transferase</keyword>
<dbReference type="SUPFAM" id="SSF47807">
    <property type="entry name" value="5' to 3' exonuclease, C-terminal subdomain"/>
    <property type="match status" value="1"/>
</dbReference>
<dbReference type="Proteomes" id="UP000034416">
    <property type="component" value="Unassembled WGS sequence"/>
</dbReference>
<keyword evidence="24" id="KW-1185">Reference proteome</keyword>
<evidence type="ECO:0000256" key="8">
    <source>
        <dbReference type="ARBA" id="ARBA00022763"/>
    </source>
</evidence>
<evidence type="ECO:0000256" key="16">
    <source>
        <dbReference type="NCBIfam" id="TIGR00593"/>
    </source>
</evidence>
<dbReference type="InterPro" id="IPR002562">
    <property type="entry name" value="3'-5'_exonuclease_dom"/>
</dbReference>
<dbReference type="InterPro" id="IPR018320">
    <property type="entry name" value="DNA_polymerase_1"/>
</dbReference>
<dbReference type="Pfam" id="PF02739">
    <property type="entry name" value="5_3_exonuc_N"/>
    <property type="match status" value="1"/>
</dbReference>
<reference evidence="22 24" key="3">
    <citation type="submission" date="2016-12" db="EMBL/GenBank/DDBJ databases">
        <title>The new phylogeny of genus Mycobacterium.</title>
        <authorList>
            <person name="Tortoli E."/>
            <person name="Trovato A."/>
            <person name="Cirillo D.M."/>
        </authorList>
    </citation>
    <scope>NUCLEOTIDE SEQUENCE [LARGE SCALE GENOMIC DNA]</scope>
    <source>
        <strain evidence="22 24">DSM 44942</strain>
    </source>
</reference>
<evidence type="ECO:0000256" key="10">
    <source>
        <dbReference type="ARBA" id="ARBA00022839"/>
    </source>
</evidence>